<keyword evidence="4" id="KW-0175">Coiled coil</keyword>
<dbReference type="Pfam" id="PF00015">
    <property type="entry name" value="MCPsignal"/>
    <property type="match status" value="1"/>
</dbReference>
<dbReference type="InterPro" id="IPR051310">
    <property type="entry name" value="MCP_chemotaxis"/>
</dbReference>
<dbReference type="AlphaFoldDB" id="A0A2G1DK56"/>
<comment type="similarity">
    <text evidence="2">Belongs to the methyl-accepting chemotaxis (MCP) protein family.</text>
</comment>
<dbReference type="Gene3D" id="3.30.450.20">
    <property type="entry name" value="PAS domain"/>
    <property type="match status" value="1"/>
</dbReference>
<evidence type="ECO:0000256" key="4">
    <source>
        <dbReference type="SAM" id="Coils"/>
    </source>
</evidence>
<feature type="transmembrane region" description="Helical" evidence="5">
    <location>
        <begin position="12"/>
        <end position="35"/>
    </location>
</feature>
<keyword evidence="5" id="KW-0472">Membrane</keyword>
<evidence type="ECO:0000256" key="5">
    <source>
        <dbReference type="SAM" id="Phobius"/>
    </source>
</evidence>
<dbReference type="GO" id="GO:0006935">
    <property type="term" value="P:chemotaxis"/>
    <property type="evidence" value="ECO:0007669"/>
    <property type="project" value="UniProtKB-KW"/>
</dbReference>
<evidence type="ECO:0000313" key="8">
    <source>
        <dbReference type="EMBL" id="PHO18882.1"/>
    </source>
</evidence>
<dbReference type="Proteomes" id="UP000221222">
    <property type="component" value="Unassembled WGS sequence"/>
</dbReference>
<dbReference type="EMBL" id="CP032098">
    <property type="protein sequence ID" value="AXX91366.1"/>
    <property type="molecule type" value="Genomic_DNA"/>
</dbReference>
<accession>A0A2G1DK56</accession>
<dbReference type="PANTHER" id="PTHR43531">
    <property type="entry name" value="PROTEIN ICFG"/>
    <property type="match status" value="1"/>
</dbReference>
<dbReference type="GO" id="GO:0004888">
    <property type="term" value="F:transmembrane signaling receptor activity"/>
    <property type="evidence" value="ECO:0007669"/>
    <property type="project" value="TreeGrafter"/>
</dbReference>
<reference evidence="8 9" key="1">
    <citation type="submission" date="2017-09" db="EMBL/GenBank/DDBJ databases">
        <title>Arcobacter canalis sp. nov., a new species isolated from a water canal contaminated with urban sewage.</title>
        <authorList>
            <person name="Perez-Cataluna A."/>
            <person name="Salas-Masso N."/>
            <person name="Figueras M.J."/>
        </authorList>
    </citation>
    <scope>NUCLEOTIDE SEQUENCE [LARGE SCALE GENOMIC DNA]</scope>
    <source>
        <strain evidence="8 9">F98-3</strain>
    </source>
</reference>
<sequence length="746" mass="83618">MNLKNANLVTKTTFLLATVLSILLISLNIFSAIYTKNIISKKVNKQLEQRLHETIETLETYDHLLKTTANSLYSAFQSQFDDIEINENKTIKVNDIDTPIITNNGEILNNNFKIVDNYTKIKGSTATVFVKMEDKFVRVTTSLKRPDGTRTLGTFLGKNSPAYDVIMSGKKYFGTAHLFGNEYMAVYNPIIKNNKVIGILYVGYNYTESYNEFIKRLKNKVIGKTGYVYILSTKSKTKGNFLLHPEYDKNTNIFDVNKDERLKDLFSSKKGTITYSVDDEGKEKEKLIIFEDYEPRNWKIIIGATKDEFLEESTNFTVILAVLSIISIILIGILIFIIIRKLVINPLHNLQTGLSDFFAFLKNEKEDTNTIKILSNDEIGMMSKVINENIQKTKENIQVDNLLIENTVEVANYVNKGILDKRITKSSNNSSLNELKDVVNKMLGNITFHINNVETLLNSFTNYDYTKRLEVKEVEAQIKKLYENSNILGESASNMLKQNLENGKELQNSSNELNEIISNLSNSSNEQAASLEETAASLEEVTSTMKNAQQAMQQMRNNSQSLSNEVTTGEKLATNTSIAMDEINEQTQAIAEAITIIDQIAFQTNILSLNAAVEAATAGEAGKGFAVVAQEVRNLANRSAEAANEIKAIVENATIKSNEGKEISSQMIKGYEKLRENIKETTEIISQVTSTANEQLKGIEQINHAVNNLDKITQTNANVARQASDISKNTNKIANLIVDEAQKAKF</sequence>
<dbReference type="InterPro" id="IPR033462">
    <property type="entry name" value="Cache_3-Cache_2"/>
</dbReference>
<dbReference type="RefSeq" id="WP_099341641.1">
    <property type="nucleotide sequence ID" value="NZ_CP032098.1"/>
</dbReference>
<reference evidence="7 10" key="2">
    <citation type="submission" date="2018-08" db="EMBL/GenBank/DDBJ databases">
        <title>Complete genome of the Arcobacter molluscorum type strain LMG 25693.</title>
        <authorList>
            <person name="Miller W.G."/>
            <person name="Yee E."/>
            <person name="Bono J.L."/>
        </authorList>
    </citation>
    <scope>NUCLEOTIDE SEQUENCE [LARGE SCALE GENOMIC DNA]</scope>
    <source>
        <strain evidence="7 10">CECT 7696</strain>
    </source>
</reference>
<dbReference type="InterPro" id="IPR029151">
    <property type="entry name" value="Sensor-like_sf"/>
</dbReference>
<dbReference type="Gene3D" id="1.10.287.950">
    <property type="entry name" value="Methyl-accepting chemotaxis protein"/>
    <property type="match status" value="1"/>
</dbReference>
<dbReference type="Proteomes" id="UP000262712">
    <property type="component" value="Chromosome"/>
</dbReference>
<keyword evidence="1" id="KW-0145">Chemotaxis</keyword>
<keyword evidence="9" id="KW-1185">Reference proteome</keyword>
<dbReference type="InterPro" id="IPR004089">
    <property type="entry name" value="MCPsignal_dom"/>
</dbReference>
<dbReference type="CDD" id="cd11386">
    <property type="entry name" value="MCP_signal"/>
    <property type="match status" value="1"/>
</dbReference>
<dbReference type="SMART" id="SM00283">
    <property type="entry name" value="MA"/>
    <property type="match status" value="1"/>
</dbReference>
<organism evidence="8 9">
    <name type="scientific">Malaciobacter molluscorum LMG 25693</name>
    <dbReference type="NCBI Taxonomy" id="870501"/>
    <lineage>
        <taxon>Bacteria</taxon>
        <taxon>Pseudomonadati</taxon>
        <taxon>Campylobacterota</taxon>
        <taxon>Epsilonproteobacteria</taxon>
        <taxon>Campylobacterales</taxon>
        <taxon>Arcobacteraceae</taxon>
        <taxon>Malaciobacter</taxon>
    </lineage>
</organism>
<feature type="coiled-coil region" evidence="4">
    <location>
        <begin position="506"/>
        <end position="565"/>
    </location>
</feature>
<evidence type="ECO:0000256" key="1">
    <source>
        <dbReference type="ARBA" id="ARBA00022500"/>
    </source>
</evidence>
<gene>
    <name evidence="7" type="ORF">AMOL_0350</name>
    <name evidence="8" type="ORF">CPU12_03215</name>
</gene>
<keyword evidence="5" id="KW-0812">Transmembrane</keyword>
<feature type="coiled-coil region" evidence="4">
    <location>
        <begin position="632"/>
        <end position="691"/>
    </location>
</feature>
<keyword evidence="3" id="KW-0807">Transducer</keyword>
<feature type="domain" description="Methyl-accepting transducer" evidence="6">
    <location>
        <begin position="502"/>
        <end position="731"/>
    </location>
</feature>
<dbReference type="EMBL" id="NXFY01000003">
    <property type="protein sequence ID" value="PHO18882.1"/>
    <property type="molecule type" value="Genomic_DNA"/>
</dbReference>
<dbReference type="Pfam" id="PF17201">
    <property type="entry name" value="Cache_3-Cache_2"/>
    <property type="match status" value="1"/>
</dbReference>
<dbReference type="SUPFAM" id="SSF103190">
    <property type="entry name" value="Sensory domain-like"/>
    <property type="match status" value="1"/>
</dbReference>
<dbReference type="KEGG" id="amol:AMOL_0350"/>
<dbReference type="PROSITE" id="PS50111">
    <property type="entry name" value="CHEMOTAXIS_TRANSDUC_2"/>
    <property type="match status" value="1"/>
</dbReference>
<evidence type="ECO:0000313" key="7">
    <source>
        <dbReference type="EMBL" id="AXX91366.1"/>
    </source>
</evidence>
<evidence type="ECO:0000313" key="9">
    <source>
        <dbReference type="Proteomes" id="UP000221222"/>
    </source>
</evidence>
<evidence type="ECO:0000256" key="3">
    <source>
        <dbReference type="PROSITE-ProRule" id="PRU00284"/>
    </source>
</evidence>
<name>A0A2G1DK56_9BACT</name>
<dbReference type="GO" id="GO:0007165">
    <property type="term" value="P:signal transduction"/>
    <property type="evidence" value="ECO:0007669"/>
    <property type="project" value="UniProtKB-KW"/>
</dbReference>
<dbReference type="Gene3D" id="6.10.340.10">
    <property type="match status" value="1"/>
</dbReference>
<evidence type="ECO:0000256" key="2">
    <source>
        <dbReference type="ARBA" id="ARBA00029447"/>
    </source>
</evidence>
<dbReference type="GO" id="GO:0005886">
    <property type="term" value="C:plasma membrane"/>
    <property type="evidence" value="ECO:0007669"/>
    <property type="project" value="TreeGrafter"/>
</dbReference>
<dbReference type="SUPFAM" id="SSF58104">
    <property type="entry name" value="Methyl-accepting chemotaxis protein (MCP) signaling domain"/>
    <property type="match status" value="1"/>
</dbReference>
<protein>
    <submittedName>
        <fullName evidence="7">Cache sensor-containing MCP-domain signal transduction protein</fullName>
    </submittedName>
    <submittedName>
        <fullName evidence="8">Chemotaxis protein</fullName>
    </submittedName>
</protein>
<feature type="transmembrane region" description="Helical" evidence="5">
    <location>
        <begin position="316"/>
        <end position="339"/>
    </location>
</feature>
<evidence type="ECO:0000313" key="10">
    <source>
        <dbReference type="Proteomes" id="UP000262712"/>
    </source>
</evidence>
<evidence type="ECO:0000259" key="6">
    <source>
        <dbReference type="PROSITE" id="PS50111"/>
    </source>
</evidence>
<dbReference type="PANTHER" id="PTHR43531:SF11">
    <property type="entry name" value="METHYL-ACCEPTING CHEMOTAXIS PROTEIN 3"/>
    <property type="match status" value="1"/>
</dbReference>
<keyword evidence="5" id="KW-1133">Transmembrane helix</keyword>
<dbReference type="CDD" id="cd12912">
    <property type="entry name" value="PDC2_MCP_like"/>
    <property type="match status" value="1"/>
</dbReference>
<proteinExistence type="inferred from homology"/>